<evidence type="ECO:0000313" key="3">
    <source>
        <dbReference type="Proteomes" id="UP001223802"/>
    </source>
</evidence>
<feature type="signal peptide" evidence="1">
    <location>
        <begin position="1"/>
        <end position="19"/>
    </location>
</feature>
<dbReference type="SUPFAM" id="SSF48452">
    <property type="entry name" value="TPR-like"/>
    <property type="match status" value="1"/>
</dbReference>
<reference evidence="2 3" key="1">
    <citation type="submission" date="2023-02" db="EMBL/GenBank/DDBJ databases">
        <title>Complete genome sequence of a novel bacterium Oceanimonas sp. NTOU-MSR1 isolated from marine coast sediment.</title>
        <authorList>
            <person name="Yang H.-T."/>
            <person name="Chen Y.-L."/>
            <person name="Ho Y.-N."/>
        </authorList>
    </citation>
    <scope>NUCLEOTIDE SEQUENCE [LARGE SCALE GENOMIC DNA]</scope>
    <source>
        <strain evidence="2 3">NTOU-MSR1</strain>
    </source>
</reference>
<keyword evidence="3" id="KW-1185">Reference proteome</keyword>
<evidence type="ECO:0000313" key="2">
    <source>
        <dbReference type="EMBL" id="WMC12300.1"/>
    </source>
</evidence>
<protein>
    <submittedName>
        <fullName evidence="2">Tetratricopeptide repeat protein</fullName>
    </submittedName>
</protein>
<dbReference type="Proteomes" id="UP001223802">
    <property type="component" value="Chromosome"/>
</dbReference>
<proteinExistence type="predicted"/>
<organism evidence="2 3">
    <name type="scientific">Oceanimonas pelagia</name>
    <dbReference type="NCBI Taxonomy" id="3028314"/>
    <lineage>
        <taxon>Bacteria</taxon>
        <taxon>Pseudomonadati</taxon>
        <taxon>Pseudomonadota</taxon>
        <taxon>Gammaproteobacteria</taxon>
        <taxon>Aeromonadales</taxon>
        <taxon>Aeromonadaceae</taxon>
        <taxon>Oceanimonas</taxon>
    </lineage>
</organism>
<dbReference type="InterPro" id="IPR011990">
    <property type="entry name" value="TPR-like_helical_dom_sf"/>
</dbReference>
<dbReference type="AlphaFoldDB" id="A0AA50KQS8"/>
<gene>
    <name evidence="2" type="ORF">PU634_08040</name>
</gene>
<sequence length="243" mass="26284">MKKVSGLLWLVLLGAPAVAQEEQPDWQDPVWAEIMATPPAASELAISEVTPSRAERLAEGQKASELALAAGDWAGAEQRLLSLLAEYPDAHSVRLKLASLQYGRGALAQARALLQQGLALAPAQAELRLTLARILASERRHAAAWKVLDGATPSLAEHLDYYGLKAEAGRRSNQCEAAIALYHRLLAVQDSGPWWLGLGLCQRRLGQDFTAAFEQARASVDLGVASLQFVNQQLEQHGTTQTH</sequence>
<dbReference type="Gene3D" id="1.25.40.10">
    <property type="entry name" value="Tetratricopeptide repeat domain"/>
    <property type="match status" value="1"/>
</dbReference>
<dbReference type="EMBL" id="CP118224">
    <property type="protein sequence ID" value="WMC12300.1"/>
    <property type="molecule type" value="Genomic_DNA"/>
</dbReference>
<dbReference type="Pfam" id="PF13432">
    <property type="entry name" value="TPR_16"/>
    <property type="match status" value="1"/>
</dbReference>
<accession>A0AA50KQS8</accession>
<keyword evidence="1" id="KW-0732">Signal</keyword>
<dbReference type="Pfam" id="PF14559">
    <property type="entry name" value="TPR_19"/>
    <property type="match status" value="1"/>
</dbReference>
<evidence type="ECO:0000256" key="1">
    <source>
        <dbReference type="SAM" id="SignalP"/>
    </source>
</evidence>
<dbReference type="KEGG" id="ope:PU634_08040"/>
<name>A0AA50KQS8_9GAMM</name>
<dbReference type="RefSeq" id="WP_306763533.1">
    <property type="nucleotide sequence ID" value="NZ_CP118224.1"/>
</dbReference>
<feature type="chain" id="PRO_5041205233" evidence="1">
    <location>
        <begin position="20"/>
        <end position="243"/>
    </location>
</feature>